<feature type="region of interest" description="Disordered" evidence="17">
    <location>
        <begin position="1856"/>
        <end position="2152"/>
    </location>
</feature>
<evidence type="ECO:0000256" key="10">
    <source>
        <dbReference type="ARBA" id="ARBA00023015"/>
    </source>
</evidence>
<evidence type="ECO:0000256" key="9">
    <source>
        <dbReference type="ARBA" id="ARBA00022833"/>
    </source>
</evidence>
<reference evidence="20" key="1">
    <citation type="journal article" date="2023" name="Genome Biol. Evol.">
        <title>Long-read-based Genome Assembly of Drosophila gunungcola Reveals Fewer Chemosensory Genes in Flower-breeding Species.</title>
        <authorList>
            <person name="Negi A."/>
            <person name="Liao B.Y."/>
            <person name="Yeh S.D."/>
        </authorList>
    </citation>
    <scope>NUCLEOTIDE SEQUENCE</scope>
    <source>
        <strain evidence="20">Sukarami</strain>
    </source>
</reference>
<feature type="binding site" evidence="16">
    <location>
        <position position="68"/>
    </location>
    <ligand>
        <name>Zn(2+)</name>
        <dbReference type="ChEBI" id="CHEBI:29105"/>
    </ligand>
</feature>
<dbReference type="FunFam" id="3.40.1800.20:FF:000007">
    <property type="entry name" value="Hangover, isoform C"/>
    <property type="match status" value="1"/>
</dbReference>
<dbReference type="Gene3D" id="3.40.1800.20">
    <property type="match status" value="1"/>
</dbReference>
<comment type="similarity">
    <text evidence="2">Belongs to the krueppel C2H2-type zinc-finger protein family.</text>
</comment>
<dbReference type="Pfam" id="PF07776">
    <property type="entry name" value="zf-AD"/>
    <property type="match status" value="1"/>
</dbReference>
<feature type="compositionally biased region" description="Low complexity" evidence="17">
    <location>
        <begin position="1615"/>
        <end position="1626"/>
    </location>
</feature>
<dbReference type="SUPFAM" id="SSF57667">
    <property type="entry name" value="beta-beta-alpha zinc fingers"/>
    <property type="match status" value="4"/>
</dbReference>
<dbReference type="Gene3D" id="3.30.160.60">
    <property type="entry name" value="Classic Zinc Finger"/>
    <property type="match status" value="7"/>
</dbReference>
<evidence type="ECO:0000259" key="19">
    <source>
        <dbReference type="PROSITE" id="PS51915"/>
    </source>
</evidence>
<keyword evidence="9 16" id="KW-0862">Zinc</keyword>
<feature type="domain" description="C2H2-type" evidence="18">
    <location>
        <begin position="980"/>
        <end position="1008"/>
    </location>
</feature>
<evidence type="ECO:0000256" key="14">
    <source>
        <dbReference type="ARBA" id="ARBA00023242"/>
    </source>
</evidence>
<feature type="compositionally biased region" description="Low complexity" evidence="17">
    <location>
        <begin position="727"/>
        <end position="736"/>
    </location>
</feature>
<evidence type="ECO:0000256" key="8">
    <source>
        <dbReference type="ARBA" id="ARBA00022782"/>
    </source>
</evidence>
<feature type="compositionally biased region" description="Low complexity" evidence="17">
    <location>
        <begin position="856"/>
        <end position="866"/>
    </location>
</feature>
<dbReference type="Proteomes" id="UP001059596">
    <property type="component" value="Unassembled WGS sequence"/>
</dbReference>
<evidence type="ECO:0000256" key="13">
    <source>
        <dbReference type="ARBA" id="ARBA00023163"/>
    </source>
</evidence>
<dbReference type="InterPro" id="IPR036236">
    <property type="entry name" value="Znf_C2H2_sf"/>
</dbReference>
<keyword evidence="8" id="KW-0221">Differentiation</keyword>
<feature type="region of interest" description="Disordered" evidence="17">
    <location>
        <begin position="727"/>
        <end position="746"/>
    </location>
</feature>
<feature type="region of interest" description="Disordered" evidence="17">
    <location>
        <begin position="1641"/>
        <end position="1680"/>
    </location>
</feature>
<feature type="compositionally biased region" description="Low complexity" evidence="17">
    <location>
        <begin position="2114"/>
        <end position="2128"/>
    </location>
</feature>
<dbReference type="Pfam" id="PF13894">
    <property type="entry name" value="zf-C2H2_4"/>
    <property type="match status" value="1"/>
</dbReference>
<evidence type="ECO:0000256" key="3">
    <source>
        <dbReference type="ARBA" id="ARBA00022473"/>
    </source>
</evidence>
<evidence type="ECO:0000256" key="6">
    <source>
        <dbReference type="ARBA" id="ARBA00022737"/>
    </source>
</evidence>
<keyword evidence="14" id="KW-0539">Nucleus</keyword>
<dbReference type="InterPro" id="IPR012934">
    <property type="entry name" value="Znf_AD"/>
</dbReference>
<gene>
    <name evidence="20" type="ORF">M5D96_012185</name>
</gene>
<dbReference type="PROSITE" id="PS51915">
    <property type="entry name" value="ZAD"/>
    <property type="match status" value="1"/>
</dbReference>
<evidence type="ECO:0000256" key="7">
    <source>
        <dbReference type="ARBA" id="ARBA00022771"/>
    </source>
</evidence>
<dbReference type="SMART" id="SM00355">
    <property type="entry name" value="ZnF_C2H2"/>
    <property type="match status" value="17"/>
</dbReference>
<feature type="compositionally biased region" description="Acidic residues" evidence="17">
    <location>
        <begin position="2017"/>
        <end position="2068"/>
    </location>
</feature>
<feature type="compositionally biased region" description="Low complexity" evidence="17">
    <location>
        <begin position="165"/>
        <end position="177"/>
    </location>
</feature>
<evidence type="ECO:0000256" key="16">
    <source>
        <dbReference type="PROSITE-ProRule" id="PRU01263"/>
    </source>
</evidence>
<accession>A0A9Q0BK36</accession>
<feature type="domain" description="C2H2-type" evidence="18">
    <location>
        <begin position="477"/>
        <end position="500"/>
    </location>
</feature>
<feature type="domain" description="C2H2-type" evidence="18">
    <location>
        <begin position="1763"/>
        <end position="1790"/>
    </location>
</feature>
<feature type="compositionally biased region" description="Low complexity" evidence="17">
    <location>
        <begin position="1642"/>
        <end position="1678"/>
    </location>
</feature>
<feature type="domain" description="ZAD" evidence="19">
    <location>
        <begin position="63"/>
        <end position="139"/>
    </location>
</feature>
<proteinExistence type="inferred from homology"/>
<keyword evidence="5 16" id="KW-0479">Metal-binding</keyword>
<evidence type="ECO:0000256" key="17">
    <source>
        <dbReference type="SAM" id="MobiDB-lite"/>
    </source>
</evidence>
<feature type="domain" description="C2H2-type" evidence="18">
    <location>
        <begin position="1518"/>
        <end position="1545"/>
    </location>
</feature>
<dbReference type="PANTHER" id="PTHR24379">
    <property type="entry name" value="KRAB AND ZINC FINGER DOMAIN-CONTAINING"/>
    <property type="match status" value="1"/>
</dbReference>
<name>A0A9Q0BK36_9MUSC</name>
<feature type="binding site" evidence="16">
    <location>
        <position position="115"/>
    </location>
    <ligand>
        <name>Zn(2+)</name>
        <dbReference type="ChEBI" id="CHEBI:29105"/>
    </ligand>
</feature>
<dbReference type="SUPFAM" id="SSF57716">
    <property type="entry name" value="Glucocorticoid receptor-like (DNA-binding domain)"/>
    <property type="match status" value="1"/>
</dbReference>
<feature type="domain" description="C2H2-type" evidence="18">
    <location>
        <begin position="1083"/>
        <end position="1105"/>
    </location>
</feature>
<evidence type="ECO:0000259" key="18">
    <source>
        <dbReference type="PROSITE" id="PS50157"/>
    </source>
</evidence>
<dbReference type="PROSITE" id="PS00028">
    <property type="entry name" value="ZINC_FINGER_C2H2_1"/>
    <property type="match status" value="14"/>
</dbReference>
<feature type="domain" description="C2H2-type" evidence="18">
    <location>
        <begin position="949"/>
        <end position="977"/>
    </location>
</feature>
<feature type="binding site" evidence="16">
    <location>
        <position position="112"/>
    </location>
    <ligand>
        <name>Zn(2+)</name>
        <dbReference type="ChEBI" id="CHEBI:29105"/>
    </ligand>
</feature>
<feature type="binding site" evidence="16">
    <location>
        <position position="65"/>
    </location>
    <ligand>
        <name>Zn(2+)</name>
        <dbReference type="ChEBI" id="CHEBI:29105"/>
    </ligand>
</feature>
<protein>
    <recommendedName>
        <fullName evidence="22">Zinc finger protein hangover</fullName>
    </recommendedName>
</protein>
<dbReference type="PANTHER" id="PTHR24379:SF128">
    <property type="entry name" value="C2H2-TYPE DOMAIN-CONTAINING PROTEIN"/>
    <property type="match status" value="1"/>
</dbReference>
<feature type="region of interest" description="Disordered" evidence="17">
    <location>
        <begin position="17"/>
        <end position="58"/>
    </location>
</feature>
<feature type="domain" description="C2H2-type" evidence="18">
    <location>
        <begin position="760"/>
        <end position="788"/>
    </location>
</feature>
<evidence type="ECO:0008006" key="22">
    <source>
        <dbReference type="Google" id="ProtNLM"/>
    </source>
</evidence>
<keyword evidence="6" id="KW-0677">Repeat</keyword>
<dbReference type="GO" id="GO:0005634">
    <property type="term" value="C:nucleus"/>
    <property type="evidence" value="ECO:0007669"/>
    <property type="project" value="InterPro"/>
</dbReference>
<dbReference type="InterPro" id="IPR013087">
    <property type="entry name" value="Znf_C2H2_type"/>
</dbReference>
<feature type="domain" description="C2H2-type" evidence="18">
    <location>
        <begin position="1258"/>
        <end position="1281"/>
    </location>
</feature>
<keyword evidence="10" id="KW-0805">Transcription regulation</keyword>
<feature type="region of interest" description="Disordered" evidence="17">
    <location>
        <begin position="159"/>
        <end position="190"/>
    </location>
</feature>
<evidence type="ECO:0000256" key="15">
    <source>
        <dbReference type="PROSITE-ProRule" id="PRU00042"/>
    </source>
</evidence>
<dbReference type="Pfam" id="PF12874">
    <property type="entry name" value="zf-met"/>
    <property type="match status" value="2"/>
</dbReference>
<evidence type="ECO:0000256" key="11">
    <source>
        <dbReference type="ARBA" id="ARBA00023125"/>
    </source>
</evidence>
<keyword evidence="21" id="KW-1185">Reference proteome</keyword>
<feature type="domain" description="C2H2-type" evidence="18">
    <location>
        <begin position="1345"/>
        <end position="1367"/>
    </location>
</feature>
<feature type="compositionally biased region" description="Low complexity" evidence="17">
    <location>
        <begin position="1439"/>
        <end position="1456"/>
    </location>
</feature>
<feature type="domain" description="C2H2-type" evidence="18">
    <location>
        <begin position="1375"/>
        <end position="1398"/>
    </location>
</feature>
<evidence type="ECO:0000256" key="1">
    <source>
        <dbReference type="ARBA" id="ARBA00004123"/>
    </source>
</evidence>
<feature type="domain" description="C2H2-type" evidence="18">
    <location>
        <begin position="1687"/>
        <end position="1715"/>
    </location>
</feature>
<feature type="domain" description="C2H2-type" evidence="18">
    <location>
        <begin position="1575"/>
        <end position="1602"/>
    </location>
</feature>
<dbReference type="Pfam" id="PF00096">
    <property type="entry name" value="zf-C2H2"/>
    <property type="match status" value="2"/>
</dbReference>
<feature type="compositionally biased region" description="Low complexity" evidence="17">
    <location>
        <begin position="2137"/>
        <end position="2152"/>
    </location>
</feature>
<feature type="region of interest" description="Disordered" evidence="17">
    <location>
        <begin position="1600"/>
        <end position="1626"/>
    </location>
</feature>
<feature type="compositionally biased region" description="Acidic residues" evidence="17">
    <location>
        <begin position="1865"/>
        <end position="1921"/>
    </location>
</feature>
<dbReference type="EMBL" id="JAMKOV010000050">
    <property type="protein sequence ID" value="KAI8035092.1"/>
    <property type="molecule type" value="Genomic_DNA"/>
</dbReference>
<evidence type="ECO:0000256" key="5">
    <source>
        <dbReference type="ARBA" id="ARBA00022723"/>
    </source>
</evidence>
<feature type="compositionally biased region" description="Acidic residues" evidence="17">
    <location>
        <begin position="1468"/>
        <end position="1481"/>
    </location>
</feature>
<keyword evidence="11" id="KW-0238">DNA-binding</keyword>
<sequence>MCDAAAATTATTSVEATATPGTGMVTGTPAGMGSTTGTGMGTNSPEATAATPTPKGERSARQNCCRLCVAPQTECISIINSYAADKEPLSTKIHNCVSIKITPQDRLSLQICHACISYLNSWQSFKNRCYSSQTKQRQWLEANKSKLFNYLDLNSAENGGGSFDHQQQQHQQQQQQQSESELEAEKATPTAAATAANILDGIHSLKKRKSLTVYVSPKPQQLPQHQLQQLQLQPPARMTATTSNAQQSLQTLLLQLYLPLDIAVPPLPPMPPMPPVAGPAGSIAPPAAAVEPLPGMSGVGGMESLSLSLPLDFSQSCSSSGHVQPQQQAGGLASTTTTSNAPGNVVSATTSGSASASASASVSVSTAPLLMPVTLQSAAQQLRFFRRYSYNPLPAIPIKDEPIDTDDDYQMKSIDESDDMVDPTMFLERSEHEGDVPLTASDYDYTAQHGVNASSVAASLPPNAVANVAAAGDSKVASCRACSLQFSTRANARRHERNLHPNLFQLSTDSPHNTPITKPTPALAAALEIQRAAAAAATAEANRAAGAAGGNISTQKYRQVVMNAFIKCEGGGYDYDNPEQYRPLLTRDKVEFIEQNDEFLEQYQTMTCRCCSKYFSTYKNFMAHVRKKYPMLPRNLCFNCLKMNDSKALFISHLKKRNCINLFRVLNALRGKTTTTTTTAMITAGLLDVPASDDAEGGGGGGGGVIADVDADADARAEVVTMSSPTVTTAGAAEAGGTPGGSSERPEKLRAKELLVNKLYECKLCPKGFRTKHEFRTHVYDKHADVQRKDNNSIQCSFCGLDFADPVDRRRHYNNMDCIVRLRCMTCDAKLETHQRFLDHVYQDHLGGVGGGGGASSDNASTTGSGMARSNSMEHSPGKRSLLGALGIGVGSSADESRSSSAAPPLTSTPKLAAQVGASATASGSASAQSSANRDASAPKSQYFSRMPQVCPICGQQYNNYNNVLRHMESKHPNKLPETYKCVRCGLGYPRISYLREHMINVHGVDKNRHSGGFEYIVNADAVKLADGSTPNVYTGRYDYVMKDLMSITNDDEEEEPGSVAKKMRLDDSSNNSSLVGVASQQKECPICNAVFSNNIGLSNHMRSHYTASNAVNAALAAANRMTPKSLTITATPAADSEMELLATAAAASSVSMAPATPANVPPAMANQTPQEQAVFRRSLDQAADRRFRRMRCRICQRRFSSKKSYRYHMLTDHQVQNVQFIKCKLCNAEFAYEKGLKVHLFKVHGRAIKDEMIIKQFECEVCSIVYSSELELQQHKRSVHKLTSVSASASTSVSASSKIDDDSLMEEAKPTAAELANLSALAAGASANASASGQGLQGTPLYWYQCKYCPSNFNTNKKLAIHINSHDEFDSNDYSCKDCGNVYSGRKSLWVHRYKKHPQVPDPAECSLCRKVFFDRQMHDNHTPTCNRKPITSTGAHQQQEPQLQQQQQQASLQPGRRTIFRHKTGDDEDEEEEEQDEQQLEDRANSDGNGTTVASGSATTVAAVVATSLKIRIPEVACTICGARFTDQEHFSKHIQKHEQELYVDNPLAAMFDDGPADVGQFQVERQNENGEYACDLCAKTFPQVIALKVHRKWHFRGDSKQNPIDGEATQLTNNNHTTNNNNNSMLHLRELHAVGLMPNQQQQQQQQSLNNSCNSSSMNNHNNNNNSSSSSNNRSKSMKRKRELKCEYCASTFISNNNLRRHMYELHKHEVSNLPEPPVIVVDEYLTCRRCQLKFETKELWIEHKLADAKVVRPFCPFQWGCDLCGEYLSRKEKLMNHINNHLKEEVIVPVATKAAIERTAAQEAAAATADAKAAAATTPLTSAGEAMNTEKQSLDNGQVAAATAAAAVAAATTSSVKLEEGREEEDSDDLDEEDSSGEEEESSGTGDDEDDDTDDEDGEGEDEDEEGDGGEGEDEEGVQPPGQLLPQKQHKAANHNQDDDDLVEEVISSDDDEGEDDGEVESDDDEDGDDDGEDDDDEEEEDDDVEEPEPVALPVRPLMNGKSKMPPLIVASSDDEDDDGVLPIEDIIEEEFDEDADPDPDPEEDAIEEVDDDDLDEGDVEDEPNVVSTASSSESESTTTTTSNSHSHSTGASPEPHQKPFPQWAKALDSGCGSSNKANSSSSNSKRRGSNIGGNSNSNISNGSKDEA</sequence>
<feature type="compositionally biased region" description="Polar residues" evidence="17">
    <location>
        <begin position="1424"/>
        <end position="1438"/>
    </location>
</feature>
<comment type="subcellular location">
    <subcellularLocation>
        <location evidence="1">Nucleus</location>
    </subcellularLocation>
</comment>
<keyword evidence="3" id="KW-0217">Developmental protein</keyword>
<evidence type="ECO:0000256" key="12">
    <source>
        <dbReference type="ARBA" id="ARBA00023159"/>
    </source>
</evidence>
<comment type="caution">
    <text evidence="20">The sequence shown here is derived from an EMBL/GenBank/DDBJ whole genome shotgun (WGS) entry which is preliminary data.</text>
</comment>
<keyword evidence="13" id="KW-0804">Transcription</keyword>
<dbReference type="PROSITE" id="PS50157">
    <property type="entry name" value="ZINC_FINGER_C2H2_2"/>
    <property type="match status" value="12"/>
</dbReference>
<feature type="compositionally biased region" description="Low complexity" evidence="17">
    <location>
        <begin position="899"/>
        <end position="918"/>
    </location>
</feature>
<feature type="region of interest" description="Disordered" evidence="17">
    <location>
        <begin position="1421"/>
        <end position="1499"/>
    </location>
</feature>
<evidence type="ECO:0000256" key="2">
    <source>
        <dbReference type="ARBA" id="ARBA00006991"/>
    </source>
</evidence>
<evidence type="ECO:0000256" key="4">
    <source>
        <dbReference type="ARBA" id="ARBA00022491"/>
    </source>
</evidence>
<keyword evidence="7 15" id="KW-0863">Zinc-finger</keyword>
<evidence type="ECO:0000313" key="21">
    <source>
        <dbReference type="Proteomes" id="UP001059596"/>
    </source>
</evidence>
<evidence type="ECO:0000313" key="20">
    <source>
        <dbReference type="EMBL" id="KAI8035092.1"/>
    </source>
</evidence>
<keyword evidence="4" id="KW-0678">Repressor</keyword>
<organism evidence="20 21">
    <name type="scientific">Drosophila gunungcola</name>
    <name type="common">fruit fly</name>
    <dbReference type="NCBI Taxonomy" id="103775"/>
    <lineage>
        <taxon>Eukaryota</taxon>
        <taxon>Metazoa</taxon>
        <taxon>Ecdysozoa</taxon>
        <taxon>Arthropoda</taxon>
        <taxon>Hexapoda</taxon>
        <taxon>Insecta</taxon>
        <taxon>Pterygota</taxon>
        <taxon>Neoptera</taxon>
        <taxon>Endopterygota</taxon>
        <taxon>Diptera</taxon>
        <taxon>Brachycera</taxon>
        <taxon>Muscomorpha</taxon>
        <taxon>Ephydroidea</taxon>
        <taxon>Drosophilidae</taxon>
        <taxon>Drosophila</taxon>
        <taxon>Sophophora</taxon>
    </lineage>
</organism>
<feature type="region of interest" description="Disordered" evidence="17">
    <location>
        <begin position="851"/>
        <end position="918"/>
    </location>
</feature>
<dbReference type="SMART" id="SM00868">
    <property type="entry name" value="zf-AD"/>
    <property type="match status" value="1"/>
</dbReference>
<feature type="region of interest" description="Disordered" evidence="17">
    <location>
        <begin position="316"/>
        <end position="338"/>
    </location>
</feature>
<keyword evidence="12" id="KW-0010">Activator</keyword>
<feature type="compositionally biased region" description="Acidic residues" evidence="17">
    <location>
        <begin position="1942"/>
        <end position="1993"/>
    </location>
</feature>
<dbReference type="GO" id="GO:0008270">
    <property type="term" value="F:zinc ion binding"/>
    <property type="evidence" value="ECO:0007669"/>
    <property type="project" value="UniProtKB-UniRule"/>
</dbReference>
<feature type="compositionally biased region" description="Low complexity" evidence="17">
    <location>
        <begin position="2069"/>
        <end position="2097"/>
    </location>
</feature>